<dbReference type="PANTHER" id="PTHR43479">
    <property type="entry name" value="ACREF/ENVCD OPERON REPRESSOR-RELATED"/>
    <property type="match status" value="1"/>
</dbReference>
<dbReference type="Pfam" id="PF14278">
    <property type="entry name" value="TetR_C_8"/>
    <property type="match status" value="1"/>
</dbReference>
<protein>
    <submittedName>
        <fullName evidence="5">TetR/AcrR family transcriptional regulator</fullName>
    </submittedName>
</protein>
<dbReference type="RefSeq" id="WP_315625158.1">
    <property type="nucleotide sequence ID" value="NZ_JAUHMF010000002.1"/>
</dbReference>
<sequence>MPKPQPVNHPPSDLPPEASERRPDRRAQRTRQQLRDALIALILERGYDAVRVEDITARANLGRATFYLHYRDKEALLLDSIRQTVDDLMAQVSAFAPPHLEAGSEAAAAWLQRAIALVFDHAAENATLYRVILRGEGTAAISQRIHAMICQAVITYLDAHRPQQAPPVPAEVLANYFAGALLGLLTWWLEHGMPYPPQSMAEMFYRLFYEGIGHLTLPPISPER</sequence>
<proteinExistence type="predicted"/>
<dbReference type="InterPro" id="IPR036271">
    <property type="entry name" value="Tet_transcr_reg_TetR-rel_C_sf"/>
</dbReference>
<reference evidence="5 6" key="1">
    <citation type="submission" date="2023-07" db="EMBL/GenBank/DDBJ databases">
        <title>Novel species of Thermanaerothrix with wide hydrolytic capabilities.</title>
        <authorList>
            <person name="Zayulina K.S."/>
            <person name="Podosokorskaya O.A."/>
            <person name="Elcheninov A.G."/>
        </authorList>
    </citation>
    <scope>NUCLEOTIDE SEQUENCE [LARGE SCALE GENOMIC DNA]</scope>
    <source>
        <strain evidence="5 6">4228-RoL</strain>
    </source>
</reference>
<feature type="region of interest" description="Disordered" evidence="3">
    <location>
        <begin position="1"/>
        <end position="30"/>
    </location>
</feature>
<dbReference type="Proteomes" id="UP001254165">
    <property type="component" value="Unassembled WGS sequence"/>
</dbReference>
<evidence type="ECO:0000256" key="2">
    <source>
        <dbReference type="PROSITE-ProRule" id="PRU00335"/>
    </source>
</evidence>
<feature type="compositionally biased region" description="Basic and acidic residues" evidence="3">
    <location>
        <begin position="18"/>
        <end position="27"/>
    </location>
</feature>
<feature type="domain" description="HTH tetR-type" evidence="4">
    <location>
        <begin position="28"/>
        <end position="88"/>
    </location>
</feature>
<dbReference type="InterPro" id="IPR039532">
    <property type="entry name" value="TetR_C_Firmicutes"/>
</dbReference>
<evidence type="ECO:0000313" key="6">
    <source>
        <dbReference type="Proteomes" id="UP001254165"/>
    </source>
</evidence>
<dbReference type="SUPFAM" id="SSF48498">
    <property type="entry name" value="Tetracyclin repressor-like, C-terminal domain"/>
    <property type="match status" value="1"/>
</dbReference>
<dbReference type="InterPro" id="IPR009057">
    <property type="entry name" value="Homeodomain-like_sf"/>
</dbReference>
<name>A0ABU3NNU9_9CHLR</name>
<dbReference type="Pfam" id="PF00440">
    <property type="entry name" value="TetR_N"/>
    <property type="match status" value="1"/>
</dbReference>
<organism evidence="5 6">
    <name type="scientific">Thermanaerothrix solaris</name>
    <dbReference type="NCBI Taxonomy" id="3058434"/>
    <lineage>
        <taxon>Bacteria</taxon>
        <taxon>Bacillati</taxon>
        <taxon>Chloroflexota</taxon>
        <taxon>Anaerolineae</taxon>
        <taxon>Anaerolineales</taxon>
        <taxon>Anaerolineaceae</taxon>
        <taxon>Thermanaerothrix</taxon>
    </lineage>
</organism>
<dbReference type="PANTHER" id="PTHR43479:SF7">
    <property type="entry name" value="TETR-FAMILY TRANSCRIPTIONAL REGULATOR"/>
    <property type="match status" value="1"/>
</dbReference>
<dbReference type="EMBL" id="JAUHMF010000002">
    <property type="protein sequence ID" value="MDT8898497.1"/>
    <property type="molecule type" value="Genomic_DNA"/>
</dbReference>
<evidence type="ECO:0000256" key="3">
    <source>
        <dbReference type="SAM" id="MobiDB-lite"/>
    </source>
</evidence>
<keyword evidence="1 2" id="KW-0238">DNA-binding</keyword>
<dbReference type="Gene3D" id="1.10.357.10">
    <property type="entry name" value="Tetracycline Repressor, domain 2"/>
    <property type="match status" value="1"/>
</dbReference>
<comment type="caution">
    <text evidence="5">The sequence shown here is derived from an EMBL/GenBank/DDBJ whole genome shotgun (WGS) entry which is preliminary data.</text>
</comment>
<dbReference type="InterPro" id="IPR050624">
    <property type="entry name" value="HTH-type_Tx_Regulator"/>
</dbReference>
<accession>A0ABU3NNU9</accession>
<evidence type="ECO:0000313" key="5">
    <source>
        <dbReference type="EMBL" id="MDT8898497.1"/>
    </source>
</evidence>
<dbReference type="InterPro" id="IPR001647">
    <property type="entry name" value="HTH_TetR"/>
</dbReference>
<evidence type="ECO:0000256" key="1">
    <source>
        <dbReference type="ARBA" id="ARBA00023125"/>
    </source>
</evidence>
<dbReference type="PROSITE" id="PS50977">
    <property type="entry name" value="HTH_TETR_2"/>
    <property type="match status" value="1"/>
</dbReference>
<dbReference type="PRINTS" id="PR00455">
    <property type="entry name" value="HTHTETR"/>
</dbReference>
<evidence type="ECO:0000259" key="4">
    <source>
        <dbReference type="PROSITE" id="PS50977"/>
    </source>
</evidence>
<dbReference type="SUPFAM" id="SSF46689">
    <property type="entry name" value="Homeodomain-like"/>
    <property type="match status" value="1"/>
</dbReference>
<feature type="DNA-binding region" description="H-T-H motif" evidence="2">
    <location>
        <begin position="51"/>
        <end position="70"/>
    </location>
</feature>
<keyword evidence="6" id="KW-1185">Reference proteome</keyword>
<gene>
    <name evidence="5" type="ORF">QYE77_09470</name>
</gene>
<feature type="compositionally biased region" description="Pro residues" evidence="3">
    <location>
        <begin position="1"/>
        <end position="14"/>
    </location>
</feature>